<protein>
    <submittedName>
        <fullName evidence="2">Uncharacterized protein</fullName>
    </submittedName>
</protein>
<evidence type="ECO:0000313" key="2">
    <source>
        <dbReference type="EMBL" id="BAD61391.1"/>
    </source>
</evidence>
<dbReference type="EMBL" id="AP003204">
    <property type="protein sequence ID" value="BAD61391.1"/>
    <property type="molecule type" value="Genomic_DNA"/>
</dbReference>
<accession>Q5ZCU9</accession>
<gene>
    <name evidence="2" type="primary">B1111C09.15</name>
</gene>
<proteinExistence type="predicted"/>
<dbReference type="AlphaFoldDB" id="Q5ZCU9"/>
<feature type="compositionally biased region" description="Gly residues" evidence="1">
    <location>
        <begin position="62"/>
        <end position="75"/>
    </location>
</feature>
<evidence type="ECO:0000256" key="1">
    <source>
        <dbReference type="SAM" id="MobiDB-lite"/>
    </source>
</evidence>
<feature type="region of interest" description="Disordered" evidence="1">
    <location>
        <begin position="52"/>
        <end position="98"/>
    </location>
</feature>
<sequence>MASTGARQSGLLHGSARAGDLRLVLVNGEDRDYLREEQRSSAIGIPCEKRMRQRPPLAAGSVVGGGHPTSNGGGLPSARSGERGACGAGSGDAAGSRTDGCLAEASAAHLSNGGGHAIPMRRRRQGWRRTPMVRARWRPRHEFLIFFLFEFLCS</sequence>
<name>Q5ZCU9_ORYSJ</name>
<reference evidence="2" key="1">
    <citation type="journal article" date="2002" name="Nature">
        <title>The genome sequence and structure of rice chromosome 1.</title>
        <authorList>
            <person name="Sasaki T."/>
            <person name="Matsumoto T."/>
            <person name="Yamamoto K."/>
            <person name="Sakata K."/>
            <person name="Baba T."/>
            <person name="Katayose Y."/>
            <person name="Wu J."/>
            <person name="Niimura Y."/>
            <person name="Cheng Z."/>
            <person name="Nagamura Y."/>
            <person name="Antonio B.A."/>
            <person name="Kanamori H."/>
            <person name="Hosokawa S."/>
            <person name="Masukawa M."/>
            <person name="Arikawa K."/>
            <person name="Chiden Y."/>
            <person name="Hayashi M."/>
            <person name="Okamoto M."/>
            <person name="Ando T."/>
            <person name="Aoki H."/>
            <person name="Arita K."/>
            <person name="Hamada M."/>
            <person name="Harada C."/>
            <person name="Hijishita S."/>
            <person name="Honda M."/>
            <person name="Ichikawa Y."/>
            <person name="Idonuma A."/>
            <person name="Iijima M."/>
            <person name="Ikeda M."/>
            <person name="Ikeno M."/>
            <person name="Itoh S."/>
            <person name="Itoh T."/>
            <person name="Itoh Y."/>
            <person name="Itoh Y."/>
            <person name="Iwabuchi A."/>
            <person name="Kamiya K."/>
            <person name="Karasawa W."/>
            <person name="Katagiri S."/>
            <person name="Kikuta A."/>
            <person name="Kobayashi N."/>
            <person name="Kono I."/>
            <person name="Machita K."/>
            <person name="Maehara T."/>
            <person name="Mizuno H."/>
            <person name="Mizubayashi T."/>
            <person name="Mukai Y."/>
            <person name="Nagasaki H."/>
            <person name="Nakashima M."/>
            <person name="Nakama Y."/>
            <person name="Nakamichi Y."/>
            <person name="Nakamura M."/>
            <person name="Namiki N."/>
            <person name="Negishi M."/>
            <person name="Ohta I."/>
            <person name="Ono N."/>
            <person name="Saji S."/>
            <person name="Sakai K."/>
            <person name="Shibata M."/>
            <person name="Shimokawa T."/>
            <person name="Shomura A."/>
            <person name="Song J."/>
            <person name="Takazaki Y."/>
            <person name="Terasawa K."/>
            <person name="Tsuji K."/>
            <person name="Waki K."/>
            <person name="Yamagata H."/>
            <person name="Yamane H."/>
            <person name="Yoshiki S."/>
            <person name="Yoshihara R."/>
            <person name="Yukawa K."/>
            <person name="Zhong H."/>
            <person name="Iwama H."/>
            <person name="Endo T."/>
            <person name="Ito H."/>
            <person name="Hahn J.H."/>
            <person name="Kim H.I."/>
            <person name="Eun M.Y."/>
            <person name="Yano M."/>
            <person name="Jiang J."/>
            <person name="Gojobori T."/>
        </authorList>
    </citation>
    <scope>NUCLEOTIDE SEQUENCE [LARGE SCALE GENOMIC DNA]</scope>
</reference>
<organism evidence="2">
    <name type="scientific">Oryza sativa subsp. japonica</name>
    <name type="common">Rice</name>
    <dbReference type="NCBI Taxonomy" id="39947"/>
    <lineage>
        <taxon>Eukaryota</taxon>
        <taxon>Viridiplantae</taxon>
        <taxon>Streptophyta</taxon>
        <taxon>Embryophyta</taxon>
        <taxon>Tracheophyta</taxon>
        <taxon>Spermatophyta</taxon>
        <taxon>Magnoliopsida</taxon>
        <taxon>Liliopsida</taxon>
        <taxon>Poales</taxon>
        <taxon>Poaceae</taxon>
        <taxon>BOP clade</taxon>
        <taxon>Oryzoideae</taxon>
        <taxon>Oryzeae</taxon>
        <taxon>Oryzinae</taxon>
        <taxon>Oryza</taxon>
        <taxon>Oryza sativa</taxon>
    </lineage>
</organism>
<dbReference type="Proteomes" id="UP000817658">
    <property type="component" value="Chromosome 1"/>
</dbReference>